<organism evidence="3 4">
    <name type="scientific">Sandaracinus amylolyticus</name>
    <dbReference type="NCBI Taxonomy" id="927083"/>
    <lineage>
        <taxon>Bacteria</taxon>
        <taxon>Pseudomonadati</taxon>
        <taxon>Myxococcota</taxon>
        <taxon>Polyangia</taxon>
        <taxon>Polyangiales</taxon>
        <taxon>Sandaracinaceae</taxon>
        <taxon>Sandaracinus</taxon>
    </lineage>
</organism>
<dbReference type="KEGG" id="samy:DB32_003868"/>
<protein>
    <recommendedName>
        <fullName evidence="2">PatA-like N-terminal domain-containing protein</fullName>
    </recommendedName>
</protein>
<dbReference type="EMBL" id="CP011125">
    <property type="protein sequence ID" value="AKF06719.1"/>
    <property type="molecule type" value="Genomic_DNA"/>
</dbReference>
<feature type="domain" description="PatA-like N-terminal" evidence="2">
    <location>
        <begin position="17"/>
        <end position="96"/>
    </location>
</feature>
<name>A0A0F6SFC8_9BACT</name>
<dbReference type="SUPFAM" id="SSF160246">
    <property type="entry name" value="EspE N-terminal domain-like"/>
    <property type="match status" value="1"/>
</dbReference>
<dbReference type="AlphaFoldDB" id="A0A0F6SFC8"/>
<dbReference type="InterPro" id="IPR037257">
    <property type="entry name" value="T2SS_E_N_sf"/>
</dbReference>
<dbReference type="InterPro" id="IPR011990">
    <property type="entry name" value="TPR-like_helical_dom_sf"/>
</dbReference>
<dbReference type="Pfam" id="PF14332">
    <property type="entry name" value="DUF4388"/>
    <property type="match status" value="1"/>
</dbReference>
<keyword evidence="1" id="KW-0802">TPR repeat</keyword>
<proteinExistence type="predicted"/>
<keyword evidence="4" id="KW-1185">Reference proteome</keyword>
<dbReference type="STRING" id="927083.DB32_003868"/>
<gene>
    <name evidence="3" type="ORF">DB32_003868</name>
</gene>
<accession>A0A0F6SFC8</accession>
<dbReference type="Gene3D" id="1.25.40.10">
    <property type="entry name" value="Tetratricopeptide repeat domain"/>
    <property type="match status" value="1"/>
</dbReference>
<dbReference type="InterPro" id="IPR025497">
    <property type="entry name" value="PatA-like_N"/>
</dbReference>
<evidence type="ECO:0000259" key="2">
    <source>
        <dbReference type="Pfam" id="PF14332"/>
    </source>
</evidence>
<dbReference type="SMART" id="SM00028">
    <property type="entry name" value="TPR"/>
    <property type="match status" value="1"/>
</dbReference>
<feature type="repeat" description="TPR" evidence="1">
    <location>
        <begin position="392"/>
        <end position="425"/>
    </location>
</feature>
<dbReference type="InterPro" id="IPR019734">
    <property type="entry name" value="TPR_rpt"/>
</dbReference>
<reference evidence="3 4" key="1">
    <citation type="submission" date="2015-03" db="EMBL/GenBank/DDBJ databases">
        <title>Genome assembly of Sandaracinus amylolyticus DSM 53668.</title>
        <authorList>
            <person name="Sharma G."/>
            <person name="Subramanian S."/>
        </authorList>
    </citation>
    <scope>NUCLEOTIDE SEQUENCE [LARGE SCALE GENOMIC DNA]</scope>
    <source>
        <strain evidence="3 4">DSM 53668</strain>
    </source>
</reference>
<evidence type="ECO:0000313" key="3">
    <source>
        <dbReference type="EMBL" id="AKF06719.1"/>
    </source>
</evidence>
<dbReference type="PROSITE" id="PS50005">
    <property type="entry name" value="TPR"/>
    <property type="match status" value="1"/>
</dbReference>
<evidence type="ECO:0000256" key="1">
    <source>
        <dbReference type="PROSITE-ProRule" id="PRU00339"/>
    </source>
</evidence>
<dbReference type="SUPFAM" id="SSF48452">
    <property type="entry name" value="TPR-like"/>
    <property type="match status" value="1"/>
</dbReference>
<dbReference type="Proteomes" id="UP000034883">
    <property type="component" value="Chromosome"/>
</dbReference>
<sequence length="442" mass="48526">MSEEGVALRAGDVRSAELLETHLARVLRVLEAERATGVLDVDAGGLRTTFYLREGAIVFAESGTVGETLGRVLVTRGVITDAQYRQILRRMTDALVHDELMRFGEVAIELGILSPDQVSDGLRAQMRMRVVRCLQLDQARWIFRDDADAVASVARFAVQLPAVLLEALSEPQEAARWAMRLAAHGELAIVLAAPPSEIATRLGVGPAELRIVRALDGHQRVAAVLVPDAPDLEPRAAILATLLLLDLAELRTITSVTQQRPQRAPEPASAEVIRPATDDVAARASGAAARLRDEVERRRHAAPTARREETRTRLSAEERYAEGRRWLREGKPQLAQRELRAAAEAMPDANEYRLAEAFADWLCADDDVLRAAAHDVLTHWITQTLKADRRNALGHYAQGRIFAAAGDHAQALKAFTIASKLDPSDVEAARWVRVTKQRAGAR</sequence>
<evidence type="ECO:0000313" key="4">
    <source>
        <dbReference type="Proteomes" id="UP000034883"/>
    </source>
</evidence>